<keyword evidence="5" id="KW-0539">Nucleus</keyword>
<keyword evidence="4" id="KW-0862">Zinc</keyword>
<reference evidence="7" key="1">
    <citation type="submission" date="2021-02" db="EMBL/GenBank/DDBJ databases">
        <authorList>
            <person name="Nowell W R."/>
        </authorList>
    </citation>
    <scope>NUCLEOTIDE SEQUENCE</scope>
</reference>
<evidence type="ECO:0000313" key="7">
    <source>
        <dbReference type="EMBL" id="CAF2086027.1"/>
    </source>
</evidence>
<dbReference type="SUPFAM" id="SSF53098">
    <property type="entry name" value="Ribonuclease H-like"/>
    <property type="match status" value="1"/>
</dbReference>
<dbReference type="PANTHER" id="PTHR46481">
    <property type="entry name" value="ZINC FINGER BED DOMAIN-CONTAINING PROTEIN 4"/>
    <property type="match status" value="1"/>
</dbReference>
<evidence type="ECO:0000256" key="2">
    <source>
        <dbReference type="ARBA" id="ARBA00022723"/>
    </source>
</evidence>
<comment type="caution">
    <text evidence="7">The sequence shown here is derived from an EMBL/GenBank/DDBJ whole genome shotgun (WGS) entry which is preliminary data.</text>
</comment>
<dbReference type="InterPro" id="IPR012337">
    <property type="entry name" value="RNaseH-like_sf"/>
</dbReference>
<evidence type="ECO:0000256" key="3">
    <source>
        <dbReference type="ARBA" id="ARBA00022771"/>
    </source>
</evidence>
<evidence type="ECO:0000313" key="8">
    <source>
        <dbReference type="Proteomes" id="UP000663856"/>
    </source>
</evidence>
<sequence length="682" mass="79071">MDADIDTESVIEVSPVNRTRTPTSTDSSLLFEKLDKIDDKAPQKIIQMKDRIQHELKKDSDEFKILPRDKSQSKQSSADWWAVFGIPTQTQDEKCYSMKNYIACIHCKTVYRYTNTLSTSESAIHLTQSTLSNYAFKYKPRDGSDKNVKSKCNDLIVRWISNNIRPFSIVDDEGLHELLQFFYELGVCRKDADLRIKDFMSSRYTISRHVHSMAEQTRTRFREMLSEPLENEALTLSPDLWTDQFRQISYLGILKSCLSVYRITDLGDVNWVCDRGANILKFFRQNFIEPIKCYAHRLNNLLSHAFVNNDSNDDDDDEELLSTLMNTIDQLFEEPVERNRLLETINSCKILVKYDKKHQADKTGGCATSLKQESSSRWLSLYNCLASILDNYEAISIVFKEKNKLNLIQIISKLALAQLLLLLLPLRCATRDIQNDQYPTLYLVQPFHQLLINTYSSYMKLHKFALDFDPDHFQSFCNTYPNEETEPSESVSSAKKVEILSRLRTILMNMKPISNTDDIIVSRDQEQRKRFKSLNDYIADFEEDTMRRLAEQTMRNDDNNEATVSSQDSCFSTEYTFTTATYQVSKPDEIDQYCAMKIPCSLIGKDPMLFWSQKSVQEFLPLLSRFARTIHAIPPTSASTERMFSISGWTLNNRRTNLLPSHLDDILVIRSGLRIETRNNDE</sequence>
<dbReference type="EMBL" id="CAJNRF010006871">
    <property type="protein sequence ID" value="CAF2086027.1"/>
    <property type="molecule type" value="Genomic_DNA"/>
</dbReference>
<dbReference type="InterPro" id="IPR052035">
    <property type="entry name" value="ZnF_BED_domain_contain"/>
</dbReference>
<evidence type="ECO:0000256" key="4">
    <source>
        <dbReference type="ARBA" id="ARBA00022833"/>
    </source>
</evidence>
<accession>A0A816SB71</accession>
<dbReference type="PANTHER" id="PTHR46481:SF10">
    <property type="entry name" value="ZINC FINGER BED DOMAIN-CONTAINING PROTEIN 39"/>
    <property type="match status" value="1"/>
</dbReference>
<evidence type="ECO:0000256" key="5">
    <source>
        <dbReference type="ARBA" id="ARBA00023242"/>
    </source>
</evidence>
<keyword evidence="2" id="KW-0479">Metal-binding</keyword>
<keyword evidence="3" id="KW-0863">Zinc-finger</keyword>
<comment type="subcellular location">
    <subcellularLocation>
        <location evidence="1">Nucleus</location>
    </subcellularLocation>
</comment>
<evidence type="ECO:0000256" key="1">
    <source>
        <dbReference type="ARBA" id="ARBA00004123"/>
    </source>
</evidence>
<name>A0A816SB71_9BILA</name>
<dbReference type="AlphaFoldDB" id="A0A816SB71"/>
<dbReference type="InterPro" id="IPR008906">
    <property type="entry name" value="HATC_C_dom"/>
</dbReference>
<protein>
    <recommendedName>
        <fullName evidence="6">HAT C-terminal dimerisation domain-containing protein</fullName>
    </recommendedName>
</protein>
<dbReference type="SUPFAM" id="SSF140996">
    <property type="entry name" value="Hermes dimerisation domain"/>
    <property type="match status" value="1"/>
</dbReference>
<dbReference type="GO" id="GO:0005634">
    <property type="term" value="C:nucleus"/>
    <property type="evidence" value="ECO:0007669"/>
    <property type="project" value="UniProtKB-SubCell"/>
</dbReference>
<dbReference type="GO" id="GO:0008270">
    <property type="term" value="F:zinc ion binding"/>
    <property type="evidence" value="ECO:0007669"/>
    <property type="project" value="UniProtKB-KW"/>
</dbReference>
<dbReference type="Proteomes" id="UP000663856">
    <property type="component" value="Unassembled WGS sequence"/>
</dbReference>
<dbReference type="GO" id="GO:0046983">
    <property type="term" value="F:protein dimerization activity"/>
    <property type="evidence" value="ECO:0007669"/>
    <property type="project" value="InterPro"/>
</dbReference>
<organism evidence="7 8">
    <name type="scientific">Rotaria magnacalcarata</name>
    <dbReference type="NCBI Taxonomy" id="392030"/>
    <lineage>
        <taxon>Eukaryota</taxon>
        <taxon>Metazoa</taxon>
        <taxon>Spiralia</taxon>
        <taxon>Gnathifera</taxon>
        <taxon>Rotifera</taxon>
        <taxon>Eurotatoria</taxon>
        <taxon>Bdelloidea</taxon>
        <taxon>Philodinida</taxon>
        <taxon>Philodinidae</taxon>
        <taxon>Rotaria</taxon>
    </lineage>
</organism>
<feature type="domain" description="HAT C-terminal dimerisation" evidence="6">
    <location>
        <begin position="606"/>
        <end position="671"/>
    </location>
</feature>
<proteinExistence type="predicted"/>
<dbReference type="Gene3D" id="1.10.10.1070">
    <property type="entry name" value="Zinc finger, BED domain-containing"/>
    <property type="match status" value="1"/>
</dbReference>
<gene>
    <name evidence="7" type="ORF">WKI299_LOCUS17174</name>
</gene>
<dbReference type="Pfam" id="PF05699">
    <property type="entry name" value="Dimer_Tnp_hAT"/>
    <property type="match status" value="1"/>
</dbReference>
<evidence type="ECO:0000259" key="6">
    <source>
        <dbReference type="Pfam" id="PF05699"/>
    </source>
</evidence>